<dbReference type="GO" id="GO:0003677">
    <property type="term" value="F:DNA binding"/>
    <property type="evidence" value="ECO:0007669"/>
    <property type="project" value="InterPro"/>
</dbReference>
<dbReference type="Gene3D" id="3.90.105.50">
    <property type="match status" value="1"/>
</dbReference>
<dbReference type="InterPro" id="IPR010093">
    <property type="entry name" value="SinI_DNA-bd"/>
</dbReference>
<sequence>MEKKEVPIWEKANLTIDEAAAYFGIGTNKLRDITSNPDCEFVIWVGTKRLIKRKKFEKYLEDIDAV</sequence>
<evidence type="ECO:0000313" key="2">
    <source>
        <dbReference type="Proteomes" id="UP000003639"/>
    </source>
</evidence>
<dbReference type="AlphaFoldDB" id="A6P2E4"/>
<dbReference type="OrthoDB" id="1913083at2"/>
<dbReference type="eggNOG" id="ENOG5032S7G">
    <property type="taxonomic scope" value="Bacteria"/>
</dbReference>
<dbReference type="Proteomes" id="UP000003639">
    <property type="component" value="Unassembled WGS sequence"/>
</dbReference>
<dbReference type="InterPro" id="IPR015122">
    <property type="entry name" value="Tn916-Xis"/>
</dbReference>
<organism evidence="1 2">
    <name type="scientific">Pseudoflavonifractor capillosus ATCC 29799</name>
    <dbReference type="NCBI Taxonomy" id="411467"/>
    <lineage>
        <taxon>Bacteria</taxon>
        <taxon>Bacillati</taxon>
        <taxon>Bacillota</taxon>
        <taxon>Clostridia</taxon>
        <taxon>Eubacteriales</taxon>
        <taxon>Oscillospiraceae</taxon>
        <taxon>Pseudoflavonifractor</taxon>
    </lineage>
</organism>
<dbReference type="EMBL" id="AAXG02000053">
    <property type="protein sequence ID" value="EDM97531.1"/>
    <property type="molecule type" value="Genomic_DNA"/>
</dbReference>
<dbReference type="Pfam" id="PF09035">
    <property type="entry name" value="Tn916-Xis"/>
    <property type="match status" value="1"/>
</dbReference>
<dbReference type="RefSeq" id="WP_006575123.1">
    <property type="nucleotide sequence ID" value="NZ_AAXG02000053.1"/>
</dbReference>
<accession>A6P2E4</accession>
<protein>
    <submittedName>
        <fullName evidence="1">DNA binding domain, excisionase family</fullName>
    </submittedName>
</protein>
<name>A6P2E4_9FIRM</name>
<comment type="caution">
    <text evidence="1">The sequence shown here is derived from an EMBL/GenBank/DDBJ whole genome shotgun (WGS) entry which is preliminary data.</text>
</comment>
<keyword evidence="2" id="KW-1185">Reference proteome</keyword>
<proteinExistence type="predicted"/>
<dbReference type="NCBIfam" id="TIGR01764">
    <property type="entry name" value="excise"/>
    <property type="match status" value="1"/>
</dbReference>
<reference evidence="1 2" key="2">
    <citation type="submission" date="2007-06" db="EMBL/GenBank/DDBJ databases">
        <title>Draft genome sequence of Pseudoflavonifractor capillosus ATCC 29799.</title>
        <authorList>
            <person name="Sudarsanam P."/>
            <person name="Ley R."/>
            <person name="Guruge J."/>
            <person name="Turnbaugh P.J."/>
            <person name="Mahowald M."/>
            <person name="Liep D."/>
            <person name="Gordon J."/>
        </authorList>
    </citation>
    <scope>NUCLEOTIDE SEQUENCE [LARGE SCALE GENOMIC DNA]</scope>
    <source>
        <strain evidence="1 2">ATCC 29799</strain>
    </source>
</reference>
<evidence type="ECO:0000313" key="1">
    <source>
        <dbReference type="EMBL" id="EDM97531.1"/>
    </source>
</evidence>
<dbReference type="InterPro" id="IPR038148">
    <property type="entry name" value="Tn1545/Tn916_Xis"/>
</dbReference>
<gene>
    <name evidence="1" type="ORF">BACCAP_04675</name>
</gene>
<reference evidence="1 2" key="1">
    <citation type="submission" date="2007-04" db="EMBL/GenBank/DDBJ databases">
        <authorList>
            <person name="Fulton L."/>
            <person name="Clifton S."/>
            <person name="Fulton B."/>
            <person name="Xu J."/>
            <person name="Minx P."/>
            <person name="Pepin K.H."/>
            <person name="Johnson M."/>
            <person name="Thiruvilangam P."/>
            <person name="Bhonagiri V."/>
            <person name="Nash W.E."/>
            <person name="Mardis E.R."/>
            <person name="Wilson R.K."/>
        </authorList>
    </citation>
    <scope>NUCLEOTIDE SEQUENCE [LARGE SCALE GENOMIC DNA]</scope>
    <source>
        <strain evidence="1 2">ATCC 29799</strain>
    </source>
</reference>
<dbReference type="STRING" id="411467.BACCAP_04675"/>